<dbReference type="InterPro" id="IPR036188">
    <property type="entry name" value="FAD/NAD-bd_sf"/>
</dbReference>
<reference evidence="5" key="1">
    <citation type="submission" date="2023-05" db="EMBL/GenBank/DDBJ databases">
        <title>Nepenthes gracilis genome sequencing.</title>
        <authorList>
            <person name="Fukushima K."/>
        </authorList>
    </citation>
    <scope>NUCLEOTIDE SEQUENCE</scope>
    <source>
        <strain evidence="5">SING2019-196</strain>
    </source>
</reference>
<dbReference type="InterPro" id="IPR044560">
    <property type="entry name" value="MOase"/>
</dbReference>
<dbReference type="EMBL" id="BSYO01000013">
    <property type="protein sequence ID" value="GMH13521.1"/>
    <property type="molecule type" value="Genomic_DNA"/>
</dbReference>
<protein>
    <recommendedName>
        <fullName evidence="4">FAD-binding domain-containing protein</fullName>
    </recommendedName>
</protein>
<keyword evidence="1" id="KW-0560">Oxidoreductase</keyword>
<accession>A0AAD3SND5</accession>
<dbReference type="Gene3D" id="3.50.50.60">
    <property type="entry name" value="FAD/NAD(P)-binding domain"/>
    <property type="match status" value="1"/>
</dbReference>
<comment type="caution">
    <text evidence="5">The sequence shown here is derived from an EMBL/GenBank/DDBJ whole genome shotgun (WGS) entry which is preliminary data.</text>
</comment>
<dbReference type="Proteomes" id="UP001279734">
    <property type="component" value="Unassembled WGS sequence"/>
</dbReference>
<evidence type="ECO:0000313" key="6">
    <source>
        <dbReference type="Proteomes" id="UP001279734"/>
    </source>
</evidence>
<dbReference type="PANTHER" id="PTHR45934">
    <property type="entry name" value="FAD/NAD(P)-BINDING OXIDOREDUCTASE FAMILY PROTEIN"/>
    <property type="match status" value="1"/>
</dbReference>
<keyword evidence="6" id="KW-1185">Reference proteome</keyword>
<evidence type="ECO:0000256" key="1">
    <source>
        <dbReference type="ARBA" id="ARBA00023002"/>
    </source>
</evidence>
<proteinExistence type="inferred from homology"/>
<gene>
    <name evidence="5" type="ORF">Nepgr_015362</name>
</gene>
<dbReference type="Pfam" id="PF01494">
    <property type="entry name" value="FAD_binding_3"/>
    <property type="match status" value="1"/>
</dbReference>
<organism evidence="5 6">
    <name type="scientific">Nepenthes gracilis</name>
    <name type="common">Slender pitcher plant</name>
    <dbReference type="NCBI Taxonomy" id="150966"/>
    <lineage>
        <taxon>Eukaryota</taxon>
        <taxon>Viridiplantae</taxon>
        <taxon>Streptophyta</taxon>
        <taxon>Embryophyta</taxon>
        <taxon>Tracheophyta</taxon>
        <taxon>Spermatophyta</taxon>
        <taxon>Magnoliopsida</taxon>
        <taxon>eudicotyledons</taxon>
        <taxon>Gunneridae</taxon>
        <taxon>Pentapetalae</taxon>
        <taxon>Caryophyllales</taxon>
        <taxon>Nepenthaceae</taxon>
        <taxon>Nepenthes</taxon>
    </lineage>
</organism>
<keyword evidence="2" id="KW-0503">Monooxygenase</keyword>
<dbReference type="PANTHER" id="PTHR45934:SF20">
    <property type="entry name" value="MONOOXYGENASE 2-RELATED"/>
    <property type="match status" value="1"/>
</dbReference>
<comment type="similarity">
    <text evidence="3">Belongs to the 3-hydroxybenzoate 6-hydroxylase family.</text>
</comment>
<dbReference type="SUPFAM" id="SSF51905">
    <property type="entry name" value="FAD/NAD(P)-binding domain"/>
    <property type="match status" value="1"/>
</dbReference>
<feature type="domain" description="FAD-binding" evidence="4">
    <location>
        <begin position="8"/>
        <end position="328"/>
    </location>
</feature>
<evidence type="ECO:0000259" key="4">
    <source>
        <dbReference type="Pfam" id="PF01494"/>
    </source>
</evidence>
<evidence type="ECO:0000256" key="3">
    <source>
        <dbReference type="ARBA" id="ARBA00024018"/>
    </source>
</evidence>
<evidence type="ECO:0000313" key="5">
    <source>
        <dbReference type="EMBL" id="GMH13521.1"/>
    </source>
</evidence>
<dbReference type="GO" id="GO:0071949">
    <property type="term" value="F:FAD binding"/>
    <property type="evidence" value="ECO:0007669"/>
    <property type="project" value="InterPro"/>
</dbReference>
<evidence type="ECO:0000256" key="2">
    <source>
        <dbReference type="ARBA" id="ARBA00023033"/>
    </source>
</evidence>
<dbReference type="InterPro" id="IPR002938">
    <property type="entry name" value="FAD-bd"/>
</dbReference>
<name>A0AAD3SND5_NEPGR</name>
<sequence>MSMEVDEEIVIVGAGIAGLATALGLHRLGLKCLVLESSPSLRAAGYAFTAWTNAWKALDELGVGDPVREQHNRLERLVTISTSLGVQTGEITFTTTKTGMKHEVRCIRRKILLETMAKELPSGTIRFSSKMVSVEDSGGLKLVHLADGSILKAKVLIGCDGVNSAVATRLGFQKPSFSGRSIIRGFNVFKEGHGFEPQLLQFIGEGIRCGIIPCDDSSIYWFVSFSALSRDPELEVNPLKMKQFVLNNLGKVPDKARNVIETTKSDEVIYCSLLYRSPWEMLWGDINKDNVCVAGDAFHPMTPDLGQGACAALEDGVVLARCLAQAFRKGTPGERISKEEEYEKIKISLNNYSKERRWRGFDLVTTAYLVGAMQQSNNKLIAFLRDKVLGPFIVAMIMKRAVFDCGRLKTL</sequence>
<dbReference type="GO" id="GO:0004497">
    <property type="term" value="F:monooxygenase activity"/>
    <property type="evidence" value="ECO:0007669"/>
    <property type="project" value="UniProtKB-KW"/>
</dbReference>
<dbReference type="PRINTS" id="PR00420">
    <property type="entry name" value="RNGMNOXGNASE"/>
</dbReference>
<dbReference type="AlphaFoldDB" id="A0AAD3SND5"/>